<feature type="signal peptide" evidence="2">
    <location>
        <begin position="1"/>
        <end position="23"/>
    </location>
</feature>
<dbReference type="InterPro" id="IPR010870">
    <property type="entry name" value="Porin_O/P"/>
</dbReference>
<sequence>MRSLLASTAIVSSFFVSAPVAWAGATPAEKENAALRAEIQALKARLEAIEARIGTTESRIGTTEASASAANDAAQQAQQLAQAAQKTADAAKNAKPAVAIGWKGSPQFTQDDKAFKVKGRIQADASYVSAPGALQDRGLGFSSEMRRIRLGGEGSLGAGFGYKLELELSDNSVDLVDTFVTYRKGSWLVQLGNQNPAWSLDELTGDTSGSVMERAAFTDAFNFERRLGVQVQYAKGPIIVQGGVFTDSIGDLANSSDGVKGGDENNSYSFDGRLVYAPKWGNTQFHFGASAHWRRLGRLDESATQYRQRPYIHGSNTRLIGTAGLKVDTELNYGVEVAALSGPFWGVGEFHVMRPNRVTGPTLNFRGGYAEVGAFLTSGDTRGYKGGIFVNNAPAHPMGGGGMGSIQVALRYDYLDLDDRDIVGGKQNGYIAALVWSPIQYLRFNVNYALMSYDNAVALPSGKRSYDANVVGTRFELDF</sequence>
<feature type="coiled-coil region" evidence="1">
    <location>
        <begin position="25"/>
        <end position="94"/>
    </location>
</feature>
<accession>A0A918PCJ6</accession>
<comment type="caution">
    <text evidence="3">The sequence shown here is derived from an EMBL/GenBank/DDBJ whole genome shotgun (WGS) entry which is preliminary data.</text>
</comment>
<keyword evidence="4" id="KW-1185">Reference proteome</keyword>
<feature type="chain" id="PRO_5037387110" description="Porin" evidence="2">
    <location>
        <begin position="24"/>
        <end position="479"/>
    </location>
</feature>
<reference evidence="3" key="1">
    <citation type="journal article" date="2014" name="Int. J. Syst. Evol. Microbiol.">
        <title>Complete genome sequence of Corynebacterium casei LMG S-19264T (=DSM 44701T), isolated from a smear-ripened cheese.</title>
        <authorList>
            <consortium name="US DOE Joint Genome Institute (JGI-PGF)"/>
            <person name="Walter F."/>
            <person name="Albersmeier A."/>
            <person name="Kalinowski J."/>
            <person name="Ruckert C."/>
        </authorList>
    </citation>
    <scope>NUCLEOTIDE SEQUENCE</scope>
    <source>
        <strain evidence="3">KCTC 32255</strain>
    </source>
</reference>
<evidence type="ECO:0000256" key="1">
    <source>
        <dbReference type="SAM" id="Coils"/>
    </source>
</evidence>
<keyword evidence="1" id="KW-0175">Coiled coil</keyword>
<proteinExistence type="predicted"/>
<evidence type="ECO:0000256" key="2">
    <source>
        <dbReference type="SAM" id="SignalP"/>
    </source>
</evidence>
<dbReference type="EMBL" id="BMZA01000003">
    <property type="protein sequence ID" value="GGY99364.1"/>
    <property type="molecule type" value="Genomic_DNA"/>
</dbReference>
<dbReference type="Proteomes" id="UP000648075">
    <property type="component" value="Unassembled WGS sequence"/>
</dbReference>
<name>A0A918PCJ6_9SPHN</name>
<gene>
    <name evidence="3" type="ORF">GCM10011614_12850</name>
</gene>
<protein>
    <recommendedName>
        <fullName evidence="5">Porin</fullName>
    </recommendedName>
</protein>
<organism evidence="3 4">
    <name type="scientific">Novosphingobium colocasiae</name>
    <dbReference type="NCBI Taxonomy" id="1256513"/>
    <lineage>
        <taxon>Bacteria</taxon>
        <taxon>Pseudomonadati</taxon>
        <taxon>Pseudomonadota</taxon>
        <taxon>Alphaproteobacteria</taxon>
        <taxon>Sphingomonadales</taxon>
        <taxon>Sphingomonadaceae</taxon>
        <taxon>Novosphingobium</taxon>
    </lineage>
</organism>
<dbReference type="Gene3D" id="2.40.160.10">
    <property type="entry name" value="Porin"/>
    <property type="match status" value="1"/>
</dbReference>
<dbReference type="AlphaFoldDB" id="A0A918PCJ6"/>
<evidence type="ECO:0008006" key="5">
    <source>
        <dbReference type="Google" id="ProtNLM"/>
    </source>
</evidence>
<dbReference type="SUPFAM" id="SSF56935">
    <property type="entry name" value="Porins"/>
    <property type="match status" value="1"/>
</dbReference>
<dbReference type="InterPro" id="IPR023614">
    <property type="entry name" value="Porin_dom_sf"/>
</dbReference>
<keyword evidence="2" id="KW-0732">Signal</keyword>
<reference evidence="3" key="2">
    <citation type="submission" date="2020-09" db="EMBL/GenBank/DDBJ databases">
        <authorList>
            <person name="Sun Q."/>
            <person name="Kim S."/>
        </authorList>
    </citation>
    <scope>NUCLEOTIDE SEQUENCE</scope>
    <source>
        <strain evidence="3">KCTC 32255</strain>
    </source>
</reference>
<evidence type="ECO:0000313" key="4">
    <source>
        <dbReference type="Proteomes" id="UP000648075"/>
    </source>
</evidence>
<dbReference type="Pfam" id="PF07396">
    <property type="entry name" value="Porin_O_P"/>
    <property type="match status" value="1"/>
</dbReference>
<evidence type="ECO:0000313" key="3">
    <source>
        <dbReference type="EMBL" id="GGY99364.1"/>
    </source>
</evidence>
<dbReference type="RefSeq" id="WP_189620313.1">
    <property type="nucleotide sequence ID" value="NZ_BMZA01000003.1"/>
</dbReference>